<dbReference type="InterPro" id="IPR011989">
    <property type="entry name" value="ARM-like"/>
</dbReference>
<sequence>MGCLVSSDADDHNAESENDFVDKNEAIRTISKRHKKTPVKPRARRGKKADEEAVAHSADDISLLGIVLNHSGASSSAAKEWVGRYQADRAQAAAELLTLLVQACGSSQAITMSDVDDGDVDALVKSLIKDVSSNGITDHFRGKGTKNFRAHYMEMWDQIMRECQNADVLCDGYLLDKVVHLIIGLNCSVVRSFRFTATLTAQQVVTSLIRAMLSLGEARETAQRQMAAEEKKKGSKAGADRVAAFQRTLSACHRQVQELKGVVGSLFQAVSAHRFRDVAPDIRAVVIAGIGSWICLDPTDFLQDNYLKYVAWALSDRDAGVREMALDALLEIYSNEENVSPLHGFTGRFQHRFAELVYDVDEAVAVKGVRLVTQLVQAEEMPQDEVREIYRLLVDSSAPIRHAAAELVAGMLEEQGQRFIAQACSPVKGKRGKGAKKTGSADLQLAGVLHIMKLLGTPSSAIGDASPLASPGGRRKSAGGAERPLQPELVSHVVDGLFDSVEVLQDWHAIVEALMDDQANEARGDTATTNLITLLAATVRTATGGAHAGTRTDSRRVAGKAKAAAAAANARQDVTLALSQALPSLLRKFQTDPTKVAALAGLVRDMKLDIWSLKRQEDSLESLLQLIADLLLKHSQPDALDACLRTLAHCTTQGNDTIQDKAQLILSSSVKALTQRLTAATDAALALSDADLEAERAAGGPVDGSGGDTEEGEEAFALRVALLRLHRLQLVSAAASGEAALQKSLTKLLSAAVKGRPLPGPILVIAAENMLMALMWRLSALEADGAGPPSASAVASLGKVVDALAGHLDDIALAEDSEPVKDALTRVQADLFFIFSAEKIKDTAAAAAGYTPDSNSLDLFWERTEALLARAAPDDDMAADDEDEQAEGAGAERSSEAQALTAAKMQAIAAAGRLVAFQALSGTNAEVLAGRVVMHLGSPNKAVADAVREVTRVLKKAHPESLPEAYLGALEEAYQRAVAAEGADQAAALQLFGELALRVGQAHAGFVAGAAASLAHIVKGGIDYALQSGQDWLPFLEGLSALTSRLPAKEAATVAQHLQNTARALKPTKNSREWDPYWHMLEELQERADKGTKAAVRSAAKKSATANKTARRMSFLERSRRAHNGESIDDEDDEDAHRGAEEEEREPIEDPGDSPSAAGPSSGGGRGLSLHLGISEGPSESAGLSGSGWRRKAGGRARMPPPPEEEMEEMDVDAESEGGSGQENEAEALNIMPTEEQADFHRPARREPKRQLKRLYDTQDSEDAAVRADARDDEDEQEEELLDPVFGKGTERSFPPVGRMSGLGPSDQAMQDGDDEDMEDIQPTLDDEPRRPKLRLR</sequence>
<feature type="compositionally biased region" description="Low complexity" evidence="1">
    <location>
        <begin position="887"/>
        <end position="896"/>
    </location>
</feature>
<dbReference type="PROSITE" id="PS51425">
    <property type="entry name" value="SCD"/>
    <property type="match status" value="1"/>
</dbReference>
<dbReference type="GO" id="GO:0003682">
    <property type="term" value="F:chromatin binding"/>
    <property type="evidence" value="ECO:0007669"/>
    <property type="project" value="TreeGrafter"/>
</dbReference>
<feature type="compositionally biased region" description="Basic and acidic residues" evidence="1">
    <location>
        <begin position="1114"/>
        <end position="1126"/>
    </location>
</feature>
<keyword evidence="4" id="KW-1185">Reference proteome</keyword>
<dbReference type="GO" id="GO:0008278">
    <property type="term" value="C:cohesin complex"/>
    <property type="evidence" value="ECO:0007669"/>
    <property type="project" value="TreeGrafter"/>
</dbReference>
<feature type="compositionally biased region" description="Low complexity" evidence="1">
    <location>
        <begin position="1093"/>
        <end position="1108"/>
    </location>
</feature>
<protein>
    <recommendedName>
        <fullName evidence="2">SCD domain-containing protein</fullName>
    </recommendedName>
</protein>
<dbReference type="InterPro" id="IPR013721">
    <property type="entry name" value="STAG"/>
</dbReference>
<evidence type="ECO:0000256" key="1">
    <source>
        <dbReference type="SAM" id="MobiDB-lite"/>
    </source>
</evidence>
<dbReference type="eggNOG" id="KOG2011">
    <property type="taxonomic scope" value="Eukaryota"/>
</dbReference>
<name>I0YXH9_COCSC</name>
<dbReference type="Pfam" id="PF24571">
    <property type="entry name" value="HEAT_SCC3-SA"/>
    <property type="match status" value="1"/>
</dbReference>
<feature type="compositionally biased region" description="Basic and acidic residues" evidence="1">
    <location>
        <begin position="1238"/>
        <end position="1257"/>
    </location>
</feature>
<reference evidence="3 4" key="1">
    <citation type="journal article" date="2012" name="Genome Biol.">
        <title>The genome of the polar eukaryotic microalga coccomyxa subellipsoidea reveals traits of cold adaptation.</title>
        <authorList>
            <person name="Blanc G."/>
            <person name="Agarkova I."/>
            <person name="Grimwood J."/>
            <person name="Kuo A."/>
            <person name="Brueggeman A."/>
            <person name="Dunigan D."/>
            <person name="Gurnon J."/>
            <person name="Ladunga I."/>
            <person name="Lindquist E."/>
            <person name="Lucas S."/>
            <person name="Pangilinan J."/>
            <person name="Proschold T."/>
            <person name="Salamov A."/>
            <person name="Schmutz J."/>
            <person name="Weeks D."/>
            <person name="Yamada T."/>
            <person name="Claverie J.M."/>
            <person name="Grigoriev I."/>
            <person name="Van Etten J."/>
            <person name="Lomsadze A."/>
            <person name="Borodovsky M."/>
        </authorList>
    </citation>
    <scope>NUCLEOTIDE SEQUENCE [LARGE SCALE GENOMIC DNA]</scope>
    <source>
        <strain evidence="3 4">C-169</strain>
    </source>
</reference>
<evidence type="ECO:0000259" key="2">
    <source>
        <dbReference type="PROSITE" id="PS51425"/>
    </source>
</evidence>
<evidence type="ECO:0000313" key="3">
    <source>
        <dbReference type="EMBL" id="EIE23098.1"/>
    </source>
</evidence>
<dbReference type="Pfam" id="PF08514">
    <property type="entry name" value="STAG"/>
    <property type="match status" value="1"/>
</dbReference>
<dbReference type="Gene3D" id="1.25.10.10">
    <property type="entry name" value="Leucine-rich Repeat Variant"/>
    <property type="match status" value="1"/>
</dbReference>
<dbReference type="STRING" id="574566.I0YXH9"/>
<feature type="compositionally biased region" description="Acidic residues" evidence="1">
    <location>
        <begin position="1203"/>
        <end position="1216"/>
    </location>
</feature>
<gene>
    <name evidence="3" type="ORF">COCSUDRAFT_47495</name>
</gene>
<dbReference type="GO" id="GO:0005634">
    <property type="term" value="C:nucleus"/>
    <property type="evidence" value="ECO:0007669"/>
    <property type="project" value="TreeGrafter"/>
</dbReference>
<feature type="domain" description="SCD" evidence="2">
    <location>
        <begin position="271"/>
        <end position="356"/>
    </location>
</feature>
<evidence type="ECO:0000313" key="4">
    <source>
        <dbReference type="Proteomes" id="UP000007264"/>
    </source>
</evidence>
<feature type="compositionally biased region" description="Basic residues" evidence="1">
    <location>
        <begin position="30"/>
        <end position="47"/>
    </location>
</feature>
<dbReference type="InterPro" id="IPR039662">
    <property type="entry name" value="Cohesin_Scc3/SA"/>
</dbReference>
<dbReference type="GO" id="GO:0007062">
    <property type="term" value="P:sister chromatid cohesion"/>
    <property type="evidence" value="ECO:0007669"/>
    <property type="project" value="UniProtKB-ARBA"/>
</dbReference>
<dbReference type="InterPro" id="IPR016024">
    <property type="entry name" value="ARM-type_fold"/>
</dbReference>
<dbReference type="EMBL" id="AGSI01000008">
    <property type="protein sequence ID" value="EIE23098.1"/>
    <property type="molecule type" value="Genomic_DNA"/>
</dbReference>
<dbReference type="InterPro" id="IPR056396">
    <property type="entry name" value="HEAT_SCC3-SA"/>
</dbReference>
<feature type="region of interest" description="Disordered" evidence="1">
    <location>
        <begin position="462"/>
        <end position="484"/>
    </location>
</feature>
<dbReference type="OrthoDB" id="498590at2759"/>
<feature type="compositionally biased region" description="Acidic residues" evidence="1">
    <location>
        <begin position="1271"/>
        <end position="1282"/>
    </location>
</feature>
<accession>I0YXH9</accession>
<dbReference type="RefSeq" id="XP_005647642.1">
    <property type="nucleotide sequence ID" value="XM_005647585.1"/>
</dbReference>
<feature type="compositionally biased region" description="Acidic residues" evidence="1">
    <location>
        <begin position="1141"/>
        <end position="1152"/>
    </location>
</feature>
<dbReference type="GO" id="GO:0000785">
    <property type="term" value="C:chromatin"/>
    <property type="evidence" value="ECO:0007669"/>
    <property type="project" value="TreeGrafter"/>
</dbReference>
<dbReference type="SUPFAM" id="SSF48371">
    <property type="entry name" value="ARM repeat"/>
    <property type="match status" value="1"/>
</dbReference>
<feature type="compositionally biased region" description="Basic and acidic residues" evidence="1">
    <location>
        <begin position="9"/>
        <end position="26"/>
    </location>
</feature>
<dbReference type="GeneID" id="17041086"/>
<dbReference type="PANTHER" id="PTHR11199:SF0">
    <property type="entry name" value="LD34181P-RELATED"/>
    <property type="match status" value="1"/>
</dbReference>
<comment type="caution">
    <text evidence="3">The sequence shown here is derived from an EMBL/GenBank/DDBJ whole genome shotgun (WGS) entry which is preliminary data.</text>
</comment>
<dbReference type="KEGG" id="csl:COCSUDRAFT_47495"/>
<feature type="region of interest" description="Disordered" evidence="1">
    <location>
        <begin position="874"/>
        <end position="896"/>
    </location>
</feature>
<dbReference type="Pfam" id="PF21581">
    <property type="entry name" value="SCD"/>
    <property type="match status" value="1"/>
</dbReference>
<feature type="region of interest" description="Disordered" evidence="1">
    <location>
        <begin position="1"/>
        <end position="52"/>
    </location>
</feature>
<proteinExistence type="predicted"/>
<dbReference type="InterPro" id="IPR020839">
    <property type="entry name" value="SCD"/>
</dbReference>
<dbReference type="Proteomes" id="UP000007264">
    <property type="component" value="Unassembled WGS sequence"/>
</dbReference>
<feature type="compositionally biased region" description="Acidic residues" evidence="1">
    <location>
        <begin position="874"/>
        <end position="886"/>
    </location>
</feature>
<feature type="region of interest" description="Disordered" evidence="1">
    <location>
        <begin position="1092"/>
        <end position="1337"/>
    </location>
</feature>
<organism evidence="3 4">
    <name type="scientific">Coccomyxa subellipsoidea (strain C-169)</name>
    <name type="common">Green microalga</name>
    <dbReference type="NCBI Taxonomy" id="574566"/>
    <lineage>
        <taxon>Eukaryota</taxon>
        <taxon>Viridiplantae</taxon>
        <taxon>Chlorophyta</taxon>
        <taxon>core chlorophytes</taxon>
        <taxon>Trebouxiophyceae</taxon>
        <taxon>Trebouxiophyceae incertae sedis</taxon>
        <taxon>Coccomyxaceae</taxon>
        <taxon>Coccomyxa</taxon>
        <taxon>Coccomyxa subellipsoidea</taxon>
    </lineage>
</organism>
<dbReference type="PANTHER" id="PTHR11199">
    <property type="entry name" value="STROMAL ANTIGEN"/>
    <property type="match status" value="1"/>
</dbReference>